<dbReference type="AlphaFoldDB" id="A0A0H2R475"/>
<evidence type="ECO:0000313" key="3">
    <source>
        <dbReference type="EMBL" id="KLO06580.1"/>
    </source>
</evidence>
<organism evidence="3 4">
    <name type="scientific">Schizopora paradoxa</name>
    <dbReference type="NCBI Taxonomy" id="27342"/>
    <lineage>
        <taxon>Eukaryota</taxon>
        <taxon>Fungi</taxon>
        <taxon>Dikarya</taxon>
        <taxon>Basidiomycota</taxon>
        <taxon>Agaricomycotina</taxon>
        <taxon>Agaricomycetes</taxon>
        <taxon>Hymenochaetales</taxon>
        <taxon>Schizoporaceae</taxon>
        <taxon>Schizopora</taxon>
    </lineage>
</organism>
<gene>
    <name evidence="3" type="ORF">SCHPADRAFT_1002280</name>
</gene>
<dbReference type="EMBL" id="KQ086195">
    <property type="protein sequence ID" value="KLO06580.1"/>
    <property type="molecule type" value="Genomic_DNA"/>
</dbReference>
<protein>
    <submittedName>
        <fullName evidence="3">S-adenosyl-L-methionine-dependent methyltransferase</fullName>
    </submittedName>
</protein>
<dbReference type="PANTHER" id="PTHR37019:SF1">
    <property type="entry name" value="EXPERA DOMAIN-CONTAINING PROTEIN"/>
    <property type="match status" value="1"/>
</dbReference>
<reference evidence="3 4" key="1">
    <citation type="submission" date="2015-04" db="EMBL/GenBank/DDBJ databases">
        <title>Complete genome sequence of Schizopora paradoxa KUC8140, a cosmopolitan wood degrader in East Asia.</title>
        <authorList>
            <consortium name="DOE Joint Genome Institute"/>
            <person name="Min B."/>
            <person name="Park H."/>
            <person name="Jang Y."/>
            <person name="Kim J.-J."/>
            <person name="Kim K.H."/>
            <person name="Pangilinan J."/>
            <person name="Lipzen A."/>
            <person name="Riley R."/>
            <person name="Grigoriev I.V."/>
            <person name="Spatafora J.W."/>
            <person name="Choi I.-G."/>
        </authorList>
    </citation>
    <scope>NUCLEOTIDE SEQUENCE [LARGE SCALE GENOMIC DNA]</scope>
    <source>
        <strain evidence="3 4">KUC8140</strain>
    </source>
</reference>
<dbReference type="InterPro" id="IPR029063">
    <property type="entry name" value="SAM-dependent_MTases_sf"/>
</dbReference>
<feature type="non-terminal residue" evidence="3">
    <location>
        <position position="387"/>
    </location>
</feature>
<dbReference type="Pfam" id="PF13649">
    <property type="entry name" value="Methyltransf_25"/>
    <property type="match status" value="1"/>
</dbReference>
<sequence>MSGRTIPGHLYLLPRDASERLRLNEQHRYLIKFVYDGRSVYKEDVVSRLQNGGKVLDSGTGTAIWLQDLAREVPESVELHGIDLSPKNFPEEADRPSNLHLHIGSLTNLPAEWSNQFDLINQRFLIAGLSKSEWPQAVAEMFRVLKPGGVVQLAEREPTYMSARVGSAMARHDELFDRMYKTLGFNHMCATDLPGMLEAAGFTNISDDTKINPIGRKWGEDGECGARIYGGAYENMGPVLVEEGLVGSAAEYEGLLSDLRKEWGEEGGQQPITTTIPFWPYRLFFLYIEPATALLGAFFAGRPAEYLALCIPHTTYTKPLLTNPPVEVNIALYQLSNIFLFVSLNEYFVLSSTNSIKTWRALLGCLLIADIGHLLTNLPLGASVLWR</sequence>
<feature type="domain" description="DUF7704" evidence="2">
    <location>
        <begin position="274"/>
        <end position="386"/>
    </location>
</feature>
<dbReference type="InParanoid" id="A0A0H2R475"/>
<dbReference type="Pfam" id="PF24803">
    <property type="entry name" value="DUF7704"/>
    <property type="match status" value="1"/>
</dbReference>
<dbReference type="InterPro" id="IPR056121">
    <property type="entry name" value="DUF7704"/>
</dbReference>
<dbReference type="FunCoup" id="A0A0H2R475">
    <property type="interactions" value="3"/>
</dbReference>
<evidence type="ECO:0000259" key="1">
    <source>
        <dbReference type="Pfam" id="PF13649"/>
    </source>
</evidence>
<keyword evidence="3" id="KW-0489">Methyltransferase</keyword>
<feature type="domain" description="Methyltransferase" evidence="1">
    <location>
        <begin position="55"/>
        <end position="149"/>
    </location>
</feature>
<dbReference type="PANTHER" id="PTHR37019">
    <property type="entry name" value="CHROMOSOME 1, WHOLE GENOME SHOTGUN SEQUENCE"/>
    <property type="match status" value="1"/>
</dbReference>
<keyword evidence="3" id="KW-0808">Transferase</keyword>
<dbReference type="STRING" id="27342.A0A0H2R475"/>
<dbReference type="InterPro" id="IPR041698">
    <property type="entry name" value="Methyltransf_25"/>
</dbReference>
<evidence type="ECO:0000259" key="2">
    <source>
        <dbReference type="Pfam" id="PF24803"/>
    </source>
</evidence>
<keyword evidence="4" id="KW-1185">Reference proteome</keyword>
<dbReference type="SUPFAM" id="SSF53335">
    <property type="entry name" value="S-adenosyl-L-methionine-dependent methyltransferases"/>
    <property type="match status" value="1"/>
</dbReference>
<evidence type="ECO:0000313" key="4">
    <source>
        <dbReference type="Proteomes" id="UP000053477"/>
    </source>
</evidence>
<dbReference type="OrthoDB" id="5313995at2759"/>
<accession>A0A0H2R475</accession>
<dbReference type="GO" id="GO:0032259">
    <property type="term" value="P:methylation"/>
    <property type="evidence" value="ECO:0007669"/>
    <property type="project" value="UniProtKB-KW"/>
</dbReference>
<name>A0A0H2R475_9AGAM</name>
<dbReference type="CDD" id="cd02440">
    <property type="entry name" value="AdoMet_MTases"/>
    <property type="match status" value="1"/>
</dbReference>
<dbReference type="Proteomes" id="UP000053477">
    <property type="component" value="Unassembled WGS sequence"/>
</dbReference>
<proteinExistence type="predicted"/>
<dbReference type="GO" id="GO:0008168">
    <property type="term" value="F:methyltransferase activity"/>
    <property type="evidence" value="ECO:0007669"/>
    <property type="project" value="UniProtKB-KW"/>
</dbReference>
<dbReference type="Gene3D" id="3.40.50.150">
    <property type="entry name" value="Vaccinia Virus protein VP39"/>
    <property type="match status" value="1"/>
</dbReference>